<dbReference type="Proteomes" id="UP000886667">
    <property type="component" value="Unassembled WGS sequence"/>
</dbReference>
<evidence type="ECO:0000313" key="1">
    <source>
        <dbReference type="EMBL" id="MCG7949446.1"/>
    </source>
</evidence>
<gene>
    <name evidence="1" type="ORF">JAZ07_24185</name>
</gene>
<feature type="non-terminal residue" evidence="1">
    <location>
        <position position="1"/>
    </location>
</feature>
<dbReference type="EMBL" id="JAEPCM010000917">
    <property type="protein sequence ID" value="MCG7949446.1"/>
    <property type="molecule type" value="Genomic_DNA"/>
</dbReference>
<reference evidence="1" key="1">
    <citation type="journal article" date="2021" name="Proc. Natl. Acad. Sci. U.S.A.">
        <title>Global biogeography of chemosynthetic symbionts reveals both localized and globally distributed symbiont groups. .</title>
        <authorList>
            <person name="Osvatic J.T."/>
            <person name="Wilkins L.G.E."/>
            <person name="Leibrecht L."/>
            <person name="Leray M."/>
            <person name="Zauner S."/>
            <person name="Polzin J."/>
            <person name="Camacho Y."/>
            <person name="Gros O."/>
            <person name="van Gils J.A."/>
            <person name="Eisen J.A."/>
            <person name="Petersen J.M."/>
            <person name="Yuen B."/>
        </authorList>
    </citation>
    <scope>NUCLEOTIDE SEQUENCE</scope>
    <source>
        <strain evidence="1">MAGclacostrist064TRANS</strain>
    </source>
</reference>
<organism evidence="1 2">
    <name type="scientific">Candidatus Thiodiazotropha taylori</name>
    <dbReference type="NCBI Taxonomy" id="2792791"/>
    <lineage>
        <taxon>Bacteria</taxon>
        <taxon>Pseudomonadati</taxon>
        <taxon>Pseudomonadota</taxon>
        <taxon>Gammaproteobacteria</taxon>
        <taxon>Chromatiales</taxon>
        <taxon>Sedimenticolaceae</taxon>
        <taxon>Candidatus Thiodiazotropha</taxon>
    </lineage>
</organism>
<name>A0A9E4N8K8_9GAMM</name>
<dbReference type="AlphaFoldDB" id="A0A9E4N8K8"/>
<proteinExistence type="predicted"/>
<evidence type="ECO:0000313" key="2">
    <source>
        <dbReference type="Proteomes" id="UP000886667"/>
    </source>
</evidence>
<sequence length="91" mass="10506">PKHDPNHRDHRDEGDKVISPLCACVAQADIEFDRFKHSSALKHKVGIIRIDDAKKIPFDQIQPVNRLNSVSWVRVLSISRFYFSLITHAFL</sequence>
<comment type="caution">
    <text evidence="1">The sequence shown here is derived from an EMBL/GenBank/DDBJ whole genome shotgun (WGS) entry which is preliminary data.</text>
</comment>
<accession>A0A9E4N8K8</accession>
<protein>
    <submittedName>
        <fullName evidence="1">Uncharacterized protein</fullName>
    </submittedName>
</protein>